<dbReference type="InterPro" id="IPR052924">
    <property type="entry name" value="OsmC/Ohr_hydroprdx_reductase"/>
</dbReference>
<dbReference type="Pfam" id="PF02566">
    <property type="entry name" value="OsmC"/>
    <property type="match status" value="1"/>
</dbReference>
<reference evidence="3" key="1">
    <citation type="journal article" date="2020" name="Stud. Mycol.">
        <title>101 Dothideomycetes genomes: A test case for predicting lifestyles and emergence of pathogens.</title>
        <authorList>
            <person name="Haridas S."/>
            <person name="Albert R."/>
            <person name="Binder M."/>
            <person name="Bloem J."/>
            <person name="LaButti K."/>
            <person name="Salamov A."/>
            <person name="Andreopoulos B."/>
            <person name="Baker S."/>
            <person name="Barry K."/>
            <person name="Bills G."/>
            <person name="Bluhm B."/>
            <person name="Cannon C."/>
            <person name="Castanera R."/>
            <person name="Culley D."/>
            <person name="Daum C."/>
            <person name="Ezra D."/>
            <person name="Gonzalez J."/>
            <person name="Henrissat B."/>
            <person name="Kuo A."/>
            <person name="Liang C."/>
            <person name="Lipzen A."/>
            <person name="Lutzoni F."/>
            <person name="Magnuson J."/>
            <person name="Mondo S."/>
            <person name="Nolan M."/>
            <person name="Ohm R."/>
            <person name="Pangilinan J."/>
            <person name="Park H.-J."/>
            <person name="Ramirez L."/>
            <person name="Alfaro M."/>
            <person name="Sun H."/>
            <person name="Tritt A."/>
            <person name="Yoshinaga Y."/>
            <person name="Zwiers L.-H."/>
            <person name="Turgeon B."/>
            <person name="Goodwin S."/>
            <person name="Spatafora J."/>
            <person name="Crous P."/>
            <person name="Grigoriev I."/>
        </authorList>
    </citation>
    <scope>NUCLEOTIDE SEQUENCE [LARGE SCALE GENOMIC DNA]</scope>
    <source>
        <strain evidence="3">CBS 304.66</strain>
    </source>
</reference>
<protein>
    <submittedName>
        <fullName evidence="2">OsmC family protein-like protein</fullName>
    </submittedName>
</protein>
<dbReference type="PANTHER" id="PTHR35368:SF1">
    <property type="entry name" value="HYDROPEROXIDE REDUCTASE"/>
    <property type="match status" value="1"/>
</dbReference>
<evidence type="ECO:0000256" key="1">
    <source>
        <dbReference type="SAM" id="MobiDB-lite"/>
    </source>
</evidence>
<dbReference type="InterPro" id="IPR003718">
    <property type="entry name" value="OsmC/Ohr_fam"/>
</dbReference>
<evidence type="ECO:0000313" key="2">
    <source>
        <dbReference type="EMBL" id="KAF2264144.1"/>
    </source>
</evidence>
<name>A0A9P4K7C1_9PLEO</name>
<accession>A0A9P4K7C1</accession>
<evidence type="ECO:0000313" key="3">
    <source>
        <dbReference type="Proteomes" id="UP000800093"/>
    </source>
</evidence>
<dbReference type="Gene3D" id="3.30.300.20">
    <property type="match status" value="1"/>
</dbReference>
<dbReference type="Proteomes" id="UP000800093">
    <property type="component" value="Unassembled WGS sequence"/>
</dbReference>
<dbReference type="EMBL" id="ML986618">
    <property type="protein sequence ID" value="KAF2264144.1"/>
    <property type="molecule type" value="Genomic_DNA"/>
</dbReference>
<gene>
    <name evidence="2" type="ORF">CC78DRAFT_616966</name>
</gene>
<dbReference type="InterPro" id="IPR015946">
    <property type="entry name" value="KH_dom-like_a/b"/>
</dbReference>
<proteinExistence type="predicted"/>
<organism evidence="2 3">
    <name type="scientific">Lojkania enalia</name>
    <dbReference type="NCBI Taxonomy" id="147567"/>
    <lineage>
        <taxon>Eukaryota</taxon>
        <taxon>Fungi</taxon>
        <taxon>Dikarya</taxon>
        <taxon>Ascomycota</taxon>
        <taxon>Pezizomycotina</taxon>
        <taxon>Dothideomycetes</taxon>
        <taxon>Pleosporomycetidae</taxon>
        <taxon>Pleosporales</taxon>
        <taxon>Pleosporales incertae sedis</taxon>
        <taxon>Lojkania</taxon>
    </lineage>
</organism>
<dbReference type="InterPro" id="IPR036102">
    <property type="entry name" value="OsmC/Ohrsf"/>
</dbReference>
<comment type="caution">
    <text evidence="2">The sequence shown here is derived from an EMBL/GenBank/DDBJ whole genome shotgun (WGS) entry which is preliminary data.</text>
</comment>
<dbReference type="OrthoDB" id="4139202at2759"/>
<keyword evidence="3" id="KW-1185">Reference proteome</keyword>
<feature type="region of interest" description="Disordered" evidence="1">
    <location>
        <begin position="1"/>
        <end position="21"/>
    </location>
</feature>
<dbReference type="SUPFAM" id="SSF82784">
    <property type="entry name" value="OsmC-like"/>
    <property type="match status" value="1"/>
</dbReference>
<dbReference type="PANTHER" id="PTHR35368">
    <property type="entry name" value="HYDROPEROXIDE REDUCTASE"/>
    <property type="match status" value="1"/>
</dbReference>
<sequence>MLSSAQKALREQQAPIKSEYRNNPSSAVVTLKSSGSLDDTSIACKLSTGAAIKEASRVAGLHPKAGGPDPEISGELCSGDMLLDALVACAGVTLKAVATALGIPIMSGKVNAEGDLDFKGTLGVDKEAPVGITDIRLGFDIQFGQREDGSEVTEEDIERLGILTERYCVVLQTLVKKPEINVRVVGRSGGNAEEGISRELHWGKKYESAH</sequence>
<dbReference type="AlphaFoldDB" id="A0A9P4K7C1"/>